<dbReference type="EMBL" id="JAWJWE010000040">
    <property type="protein sequence ID" value="KAK6619776.1"/>
    <property type="molecule type" value="Genomic_DNA"/>
</dbReference>
<reference evidence="2 3" key="1">
    <citation type="submission" date="2023-10" db="EMBL/GenBank/DDBJ databases">
        <title>Genomes of two closely related lineages of the louse Polyplax serrata with different host specificities.</title>
        <authorList>
            <person name="Martinu J."/>
            <person name="Tarabai H."/>
            <person name="Stefka J."/>
            <person name="Hypsa V."/>
        </authorList>
    </citation>
    <scope>NUCLEOTIDE SEQUENCE [LARGE SCALE GENOMIC DNA]</scope>
    <source>
        <strain evidence="2">HR10_N</strain>
    </source>
</reference>
<dbReference type="AlphaFoldDB" id="A0AAN8NSF6"/>
<organism evidence="2 3">
    <name type="scientific">Polyplax serrata</name>
    <name type="common">Common mouse louse</name>
    <dbReference type="NCBI Taxonomy" id="468196"/>
    <lineage>
        <taxon>Eukaryota</taxon>
        <taxon>Metazoa</taxon>
        <taxon>Ecdysozoa</taxon>
        <taxon>Arthropoda</taxon>
        <taxon>Hexapoda</taxon>
        <taxon>Insecta</taxon>
        <taxon>Pterygota</taxon>
        <taxon>Neoptera</taxon>
        <taxon>Paraneoptera</taxon>
        <taxon>Psocodea</taxon>
        <taxon>Troctomorpha</taxon>
        <taxon>Phthiraptera</taxon>
        <taxon>Anoplura</taxon>
        <taxon>Polyplacidae</taxon>
        <taxon>Polyplax</taxon>
    </lineage>
</organism>
<dbReference type="Proteomes" id="UP001372834">
    <property type="component" value="Unassembled WGS sequence"/>
</dbReference>
<proteinExistence type="predicted"/>
<feature type="region of interest" description="Disordered" evidence="1">
    <location>
        <begin position="60"/>
        <end position="98"/>
    </location>
</feature>
<comment type="caution">
    <text evidence="2">The sequence shown here is derived from an EMBL/GenBank/DDBJ whole genome shotgun (WGS) entry which is preliminary data.</text>
</comment>
<protein>
    <submittedName>
        <fullName evidence="2">Uncharacterized protein</fullName>
    </submittedName>
</protein>
<evidence type="ECO:0000256" key="1">
    <source>
        <dbReference type="SAM" id="MobiDB-lite"/>
    </source>
</evidence>
<sequence>MLGEGRWVAPSEQAKSEHKKGNEIARLWKSLNLWNLELEPHPTPAQKRLDVIDILWSHQPGRTSLESGESGESGDEMAQAPPGLPPPSALPEHHFVGS</sequence>
<evidence type="ECO:0000313" key="3">
    <source>
        <dbReference type="Proteomes" id="UP001372834"/>
    </source>
</evidence>
<feature type="region of interest" description="Disordered" evidence="1">
    <location>
        <begin position="1"/>
        <end position="21"/>
    </location>
</feature>
<name>A0AAN8NSF6_POLSC</name>
<gene>
    <name evidence="2" type="ORF">RUM43_012541</name>
</gene>
<accession>A0AAN8NSF6</accession>
<evidence type="ECO:0000313" key="2">
    <source>
        <dbReference type="EMBL" id="KAK6619776.1"/>
    </source>
</evidence>